<keyword evidence="3" id="KW-0274">FAD</keyword>
<evidence type="ECO:0000259" key="5">
    <source>
        <dbReference type="Pfam" id="PF01565"/>
    </source>
</evidence>
<evidence type="ECO:0000313" key="7">
    <source>
        <dbReference type="Proteomes" id="UP001148614"/>
    </source>
</evidence>
<feature type="domain" description="FAD linked oxidase N-terminal" evidence="5">
    <location>
        <begin position="29"/>
        <end position="108"/>
    </location>
</feature>
<dbReference type="GO" id="GO:0016491">
    <property type="term" value="F:oxidoreductase activity"/>
    <property type="evidence" value="ECO:0007669"/>
    <property type="project" value="UniProtKB-KW"/>
</dbReference>
<comment type="similarity">
    <text evidence="1">Belongs to the oxygen-dependent FAD-linked oxidoreductase family.</text>
</comment>
<keyword evidence="4" id="KW-0560">Oxidoreductase</keyword>
<dbReference type="InterPro" id="IPR036318">
    <property type="entry name" value="FAD-bd_PCMH-like_sf"/>
</dbReference>
<accession>A0A9W8TLZ4</accession>
<evidence type="ECO:0000313" key="6">
    <source>
        <dbReference type="EMBL" id="KAJ3567881.1"/>
    </source>
</evidence>
<dbReference type="Gene3D" id="3.30.465.10">
    <property type="match status" value="1"/>
</dbReference>
<keyword evidence="7" id="KW-1185">Reference proteome</keyword>
<comment type="caution">
    <text evidence="6">The sequence shown here is derived from an EMBL/GenBank/DDBJ whole genome shotgun (WGS) entry which is preliminary data.</text>
</comment>
<organism evidence="6 7">
    <name type="scientific">Xylaria arbuscula</name>
    <dbReference type="NCBI Taxonomy" id="114810"/>
    <lineage>
        <taxon>Eukaryota</taxon>
        <taxon>Fungi</taxon>
        <taxon>Dikarya</taxon>
        <taxon>Ascomycota</taxon>
        <taxon>Pezizomycotina</taxon>
        <taxon>Sordariomycetes</taxon>
        <taxon>Xylariomycetidae</taxon>
        <taxon>Xylariales</taxon>
        <taxon>Xylariaceae</taxon>
        <taxon>Xylaria</taxon>
    </lineage>
</organism>
<dbReference type="InterPro" id="IPR016169">
    <property type="entry name" value="FAD-bd_PCMH_sub2"/>
</dbReference>
<evidence type="ECO:0000256" key="1">
    <source>
        <dbReference type="ARBA" id="ARBA00005466"/>
    </source>
</evidence>
<proteinExistence type="inferred from homology"/>
<evidence type="ECO:0000256" key="4">
    <source>
        <dbReference type="ARBA" id="ARBA00023002"/>
    </source>
</evidence>
<sequence>MSTPDAINAVKTISSDLLGSDDYDKLAAYFTELEQILKAIKPFAKPRSLSICGAGRQATPGVADVGDGITIHLRKLRRIHVDKEKRIVSVGAGELMGVVNKKAAAAGLGVVGGLAYFAYSQGFVCDNVASYEVLLAEGQMVNANADTNRDL</sequence>
<dbReference type="Proteomes" id="UP001148614">
    <property type="component" value="Unassembled WGS sequence"/>
</dbReference>
<evidence type="ECO:0000256" key="2">
    <source>
        <dbReference type="ARBA" id="ARBA00022630"/>
    </source>
</evidence>
<keyword evidence="2" id="KW-0285">Flavoprotein</keyword>
<dbReference type="PANTHER" id="PTHR42973:SF22">
    <property type="entry name" value="FAD-BINDING PCMH-TYPE DOMAIN-CONTAINING PROTEIN-RELATED"/>
    <property type="match status" value="1"/>
</dbReference>
<reference evidence="6" key="1">
    <citation type="submission" date="2022-07" db="EMBL/GenBank/DDBJ databases">
        <title>Genome Sequence of Xylaria arbuscula.</title>
        <authorList>
            <person name="Buettner E."/>
        </authorList>
    </citation>
    <scope>NUCLEOTIDE SEQUENCE</scope>
    <source>
        <strain evidence="6">VT107</strain>
    </source>
</reference>
<dbReference type="AlphaFoldDB" id="A0A9W8TLZ4"/>
<dbReference type="Pfam" id="PF01565">
    <property type="entry name" value="FAD_binding_4"/>
    <property type="match status" value="1"/>
</dbReference>
<dbReference type="InterPro" id="IPR006094">
    <property type="entry name" value="Oxid_FAD_bind_N"/>
</dbReference>
<name>A0A9W8TLZ4_9PEZI</name>
<dbReference type="GO" id="GO:0050660">
    <property type="term" value="F:flavin adenine dinucleotide binding"/>
    <property type="evidence" value="ECO:0007669"/>
    <property type="project" value="InterPro"/>
</dbReference>
<protein>
    <recommendedName>
        <fullName evidence="5">FAD linked oxidase N-terminal domain-containing protein</fullName>
    </recommendedName>
</protein>
<evidence type="ECO:0000256" key="3">
    <source>
        <dbReference type="ARBA" id="ARBA00022827"/>
    </source>
</evidence>
<dbReference type="EMBL" id="JANPWZ010001192">
    <property type="protein sequence ID" value="KAJ3567881.1"/>
    <property type="molecule type" value="Genomic_DNA"/>
</dbReference>
<gene>
    <name evidence="6" type="ORF">NPX13_g6614</name>
</gene>
<dbReference type="InterPro" id="IPR050416">
    <property type="entry name" value="FAD-linked_Oxidoreductase"/>
</dbReference>
<dbReference type="SUPFAM" id="SSF56176">
    <property type="entry name" value="FAD-binding/transporter-associated domain-like"/>
    <property type="match status" value="1"/>
</dbReference>
<dbReference type="PANTHER" id="PTHR42973">
    <property type="entry name" value="BINDING OXIDOREDUCTASE, PUTATIVE (AFU_ORTHOLOGUE AFUA_1G17690)-RELATED"/>
    <property type="match status" value="1"/>
</dbReference>